<organism evidence="2 3">
    <name type="scientific">Fusarium albosuccineum</name>
    <dbReference type="NCBI Taxonomy" id="1237068"/>
    <lineage>
        <taxon>Eukaryota</taxon>
        <taxon>Fungi</taxon>
        <taxon>Dikarya</taxon>
        <taxon>Ascomycota</taxon>
        <taxon>Pezizomycotina</taxon>
        <taxon>Sordariomycetes</taxon>
        <taxon>Hypocreomycetidae</taxon>
        <taxon>Hypocreales</taxon>
        <taxon>Nectriaceae</taxon>
        <taxon>Fusarium</taxon>
        <taxon>Fusarium decemcellulare species complex</taxon>
    </lineage>
</organism>
<reference evidence="2 3" key="1">
    <citation type="submission" date="2020-01" db="EMBL/GenBank/DDBJ databases">
        <title>Identification and distribution of gene clusters putatively required for synthesis of sphingolipid metabolism inhibitors in phylogenetically diverse species of the filamentous fungus Fusarium.</title>
        <authorList>
            <person name="Kim H.-S."/>
            <person name="Busman M."/>
            <person name="Brown D.W."/>
            <person name="Divon H."/>
            <person name="Uhlig S."/>
            <person name="Proctor R.H."/>
        </authorList>
    </citation>
    <scope>NUCLEOTIDE SEQUENCE [LARGE SCALE GENOMIC DNA]</scope>
    <source>
        <strain evidence="2 3">NRRL 20459</strain>
    </source>
</reference>
<dbReference type="Proteomes" id="UP000554235">
    <property type="component" value="Unassembled WGS sequence"/>
</dbReference>
<keyword evidence="1" id="KW-0732">Signal</keyword>
<dbReference type="EMBL" id="JAADYS010000414">
    <property type="protein sequence ID" value="KAF4469966.1"/>
    <property type="molecule type" value="Genomic_DNA"/>
</dbReference>
<evidence type="ECO:0000313" key="2">
    <source>
        <dbReference type="EMBL" id="KAF4469966.1"/>
    </source>
</evidence>
<dbReference type="SUPFAM" id="SSF55486">
    <property type="entry name" value="Metalloproteases ('zincins'), catalytic domain"/>
    <property type="match status" value="1"/>
</dbReference>
<keyword evidence="3" id="KW-1185">Reference proteome</keyword>
<sequence>MRFSILAAVVACASSASAKITWSIEKVSNPNADQAEAYELMEKAVIAAVARYERFTDADKTIRLHYVPEVPTADGNYNGDIRYGGDHVYMNEFTTMHEISHTLGIGQTAAFEQNCAENNWPIANALLQSWDGESAQVNCDGTGHINPYGMNTQAEWDDLHAERHVRLIDAMLQDGM</sequence>
<evidence type="ECO:0000256" key="1">
    <source>
        <dbReference type="SAM" id="SignalP"/>
    </source>
</evidence>
<protein>
    <submittedName>
        <fullName evidence="2">Ricin b lectin</fullName>
    </submittedName>
</protein>
<dbReference type="OrthoDB" id="4967989at2759"/>
<accession>A0A8H4PHE3</accession>
<comment type="caution">
    <text evidence="2">The sequence shown here is derived from an EMBL/GenBank/DDBJ whole genome shotgun (WGS) entry which is preliminary data.</text>
</comment>
<feature type="chain" id="PRO_5034470197" evidence="1">
    <location>
        <begin position="19"/>
        <end position="176"/>
    </location>
</feature>
<name>A0A8H4PHE3_9HYPO</name>
<proteinExistence type="predicted"/>
<feature type="signal peptide" evidence="1">
    <location>
        <begin position="1"/>
        <end position="18"/>
    </location>
</feature>
<dbReference type="AlphaFoldDB" id="A0A8H4PHE3"/>
<gene>
    <name evidence="2" type="ORF">FALBO_3142</name>
</gene>
<evidence type="ECO:0000313" key="3">
    <source>
        <dbReference type="Proteomes" id="UP000554235"/>
    </source>
</evidence>
<dbReference type="GO" id="GO:0030246">
    <property type="term" value="F:carbohydrate binding"/>
    <property type="evidence" value="ECO:0007669"/>
    <property type="project" value="UniProtKB-KW"/>
</dbReference>
<keyword evidence="2" id="KW-0430">Lectin</keyword>